<reference evidence="1" key="2">
    <citation type="journal article" date="2015" name="Data Brief">
        <title>Shoot transcriptome of the giant reed, Arundo donax.</title>
        <authorList>
            <person name="Barrero R.A."/>
            <person name="Guerrero F.D."/>
            <person name="Moolhuijzen P."/>
            <person name="Goolsby J.A."/>
            <person name="Tidwell J."/>
            <person name="Bellgard S.E."/>
            <person name="Bellgard M.I."/>
        </authorList>
    </citation>
    <scope>NUCLEOTIDE SEQUENCE</scope>
    <source>
        <tissue evidence="1">Shoot tissue taken approximately 20 cm above the soil surface</tissue>
    </source>
</reference>
<dbReference type="EMBL" id="GBRH01275754">
    <property type="protein sequence ID" value="JAD22141.1"/>
    <property type="molecule type" value="Transcribed_RNA"/>
</dbReference>
<proteinExistence type="predicted"/>
<dbReference type="AlphaFoldDB" id="A0A0A8Y7M2"/>
<sequence length="41" mass="4337">MSSPSAASSEASVIQSRQTRPLLCSLAGCPSWAVRLMLSRT</sequence>
<accession>A0A0A8Y7M2</accession>
<evidence type="ECO:0000313" key="1">
    <source>
        <dbReference type="EMBL" id="JAD22141.1"/>
    </source>
</evidence>
<organism evidence="1">
    <name type="scientific">Arundo donax</name>
    <name type="common">Giant reed</name>
    <name type="synonym">Donax arundinaceus</name>
    <dbReference type="NCBI Taxonomy" id="35708"/>
    <lineage>
        <taxon>Eukaryota</taxon>
        <taxon>Viridiplantae</taxon>
        <taxon>Streptophyta</taxon>
        <taxon>Embryophyta</taxon>
        <taxon>Tracheophyta</taxon>
        <taxon>Spermatophyta</taxon>
        <taxon>Magnoliopsida</taxon>
        <taxon>Liliopsida</taxon>
        <taxon>Poales</taxon>
        <taxon>Poaceae</taxon>
        <taxon>PACMAD clade</taxon>
        <taxon>Arundinoideae</taxon>
        <taxon>Arundineae</taxon>
        <taxon>Arundo</taxon>
    </lineage>
</organism>
<protein>
    <submittedName>
        <fullName evidence="1">Uncharacterized protein</fullName>
    </submittedName>
</protein>
<reference evidence="1" key="1">
    <citation type="submission" date="2014-09" db="EMBL/GenBank/DDBJ databases">
        <authorList>
            <person name="Magalhaes I.L.F."/>
            <person name="Oliveira U."/>
            <person name="Santos F.R."/>
            <person name="Vidigal T.H.D.A."/>
            <person name="Brescovit A.D."/>
            <person name="Santos A.J."/>
        </authorList>
    </citation>
    <scope>NUCLEOTIDE SEQUENCE</scope>
    <source>
        <tissue evidence="1">Shoot tissue taken approximately 20 cm above the soil surface</tissue>
    </source>
</reference>
<name>A0A0A8Y7M2_ARUDO</name>